<protein>
    <submittedName>
        <fullName evidence="2">Uncharacterized protein</fullName>
    </submittedName>
</protein>
<gene>
    <name evidence="2" type="ORF">NDU88_002442</name>
</gene>
<comment type="caution">
    <text evidence="2">The sequence shown here is derived from an EMBL/GenBank/DDBJ whole genome shotgun (WGS) entry which is preliminary data.</text>
</comment>
<keyword evidence="3" id="KW-1185">Reference proteome</keyword>
<evidence type="ECO:0000256" key="1">
    <source>
        <dbReference type="SAM" id="MobiDB-lite"/>
    </source>
</evidence>
<reference evidence="2" key="1">
    <citation type="journal article" date="2022" name="bioRxiv">
        <title>Sequencing and chromosome-scale assembly of the giantPleurodeles waltlgenome.</title>
        <authorList>
            <person name="Brown T."/>
            <person name="Elewa A."/>
            <person name="Iarovenko S."/>
            <person name="Subramanian E."/>
            <person name="Araus A.J."/>
            <person name="Petzold A."/>
            <person name="Susuki M."/>
            <person name="Suzuki K.-i.T."/>
            <person name="Hayashi T."/>
            <person name="Toyoda A."/>
            <person name="Oliveira C."/>
            <person name="Osipova E."/>
            <person name="Leigh N.D."/>
            <person name="Simon A."/>
            <person name="Yun M.H."/>
        </authorList>
    </citation>
    <scope>NUCLEOTIDE SEQUENCE</scope>
    <source>
        <strain evidence="2">20211129_DDA</strain>
        <tissue evidence="2">Liver</tissue>
    </source>
</reference>
<name>A0AAV7T289_PLEWA</name>
<evidence type="ECO:0000313" key="2">
    <source>
        <dbReference type="EMBL" id="KAJ1170568.1"/>
    </source>
</evidence>
<dbReference type="EMBL" id="JANPWB010000007">
    <property type="protein sequence ID" value="KAJ1170568.1"/>
    <property type="molecule type" value="Genomic_DNA"/>
</dbReference>
<feature type="region of interest" description="Disordered" evidence="1">
    <location>
        <begin position="1"/>
        <end position="73"/>
    </location>
</feature>
<proteinExistence type="predicted"/>
<evidence type="ECO:0000313" key="3">
    <source>
        <dbReference type="Proteomes" id="UP001066276"/>
    </source>
</evidence>
<dbReference type="Proteomes" id="UP001066276">
    <property type="component" value="Chromosome 4_1"/>
</dbReference>
<organism evidence="2 3">
    <name type="scientific">Pleurodeles waltl</name>
    <name type="common">Iberian ribbed newt</name>
    <dbReference type="NCBI Taxonomy" id="8319"/>
    <lineage>
        <taxon>Eukaryota</taxon>
        <taxon>Metazoa</taxon>
        <taxon>Chordata</taxon>
        <taxon>Craniata</taxon>
        <taxon>Vertebrata</taxon>
        <taxon>Euteleostomi</taxon>
        <taxon>Amphibia</taxon>
        <taxon>Batrachia</taxon>
        <taxon>Caudata</taxon>
        <taxon>Salamandroidea</taxon>
        <taxon>Salamandridae</taxon>
        <taxon>Pleurodelinae</taxon>
        <taxon>Pleurodeles</taxon>
    </lineage>
</organism>
<dbReference type="AlphaFoldDB" id="A0AAV7T289"/>
<accession>A0AAV7T289</accession>
<sequence>MGDLRHWCRPAGVTGGGESIEDPEERLRRWGSPSFLLPPLPDRWENPAGFPEKRGRGPEMTLTQDGGQSGRPAERNLMIKPALDAVADWRYWGHGERRMAMMM</sequence>